<evidence type="ECO:0000313" key="1">
    <source>
        <dbReference type="EMBL" id="GAA0138318.1"/>
    </source>
</evidence>
<accession>A0AAV3NKM7</accession>
<organism evidence="1 2">
    <name type="scientific">Lithospermum erythrorhizon</name>
    <name type="common">Purple gromwell</name>
    <name type="synonym">Lithospermum officinale var. erythrorhizon</name>
    <dbReference type="NCBI Taxonomy" id="34254"/>
    <lineage>
        <taxon>Eukaryota</taxon>
        <taxon>Viridiplantae</taxon>
        <taxon>Streptophyta</taxon>
        <taxon>Embryophyta</taxon>
        <taxon>Tracheophyta</taxon>
        <taxon>Spermatophyta</taxon>
        <taxon>Magnoliopsida</taxon>
        <taxon>eudicotyledons</taxon>
        <taxon>Gunneridae</taxon>
        <taxon>Pentapetalae</taxon>
        <taxon>asterids</taxon>
        <taxon>lamiids</taxon>
        <taxon>Boraginales</taxon>
        <taxon>Boraginaceae</taxon>
        <taxon>Boraginoideae</taxon>
        <taxon>Lithospermeae</taxon>
        <taxon>Lithospermum</taxon>
    </lineage>
</organism>
<gene>
    <name evidence="1" type="ORF">LIER_00084</name>
</gene>
<evidence type="ECO:0000313" key="2">
    <source>
        <dbReference type="Proteomes" id="UP001454036"/>
    </source>
</evidence>
<proteinExistence type="predicted"/>
<name>A0AAV3NKM7_LITER</name>
<dbReference type="Proteomes" id="UP001454036">
    <property type="component" value="Unassembled WGS sequence"/>
</dbReference>
<dbReference type="EMBL" id="BAABME010000005">
    <property type="protein sequence ID" value="GAA0138318.1"/>
    <property type="molecule type" value="Genomic_DNA"/>
</dbReference>
<protein>
    <submittedName>
        <fullName evidence="1">Uncharacterized protein</fullName>
    </submittedName>
</protein>
<sequence>MNTIPSPVKQDDNTNRQYLGEWCGNLYSVYWIGKSKETRFQVFEWDKDSSKWFEKYSVSASKIFSEFPSAVREVKGNLSEYPTAVREEMRKLTYNYHILAVMSGDGREEPAIVLAIRGAIISYNFVLDTVQMLLVIPELQSYVSQLGAFPFMGTFCPTSPWTSGHS</sequence>
<reference evidence="1 2" key="1">
    <citation type="submission" date="2024-01" db="EMBL/GenBank/DDBJ databases">
        <title>The complete chloroplast genome sequence of Lithospermum erythrorhizon: insights into the phylogenetic relationship among Boraginaceae species and the maternal lineages of purple gromwells.</title>
        <authorList>
            <person name="Okada T."/>
            <person name="Watanabe K."/>
        </authorList>
    </citation>
    <scope>NUCLEOTIDE SEQUENCE [LARGE SCALE GENOMIC DNA]</scope>
</reference>
<dbReference type="AlphaFoldDB" id="A0AAV3NKM7"/>
<keyword evidence="2" id="KW-1185">Reference proteome</keyword>
<comment type="caution">
    <text evidence="1">The sequence shown here is derived from an EMBL/GenBank/DDBJ whole genome shotgun (WGS) entry which is preliminary data.</text>
</comment>